<name>A0A9W6KKL7_9ACTN</name>
<keyword evidence="3" id="KW-1185">Reference proteome</keyword>
<evidence type="ECO:0000313" key="3">
    <source>
        <dbReference type="Proteomes" id="UP001143480"/>
    </source>
</evidence>
<evidence type="ECO:0000313" key="2">
    <source>
        <dbReference type="EMBL" id="GLL03812.1"/>
    </source>
</evidence>
<organism evidence="2 3">
    <name type="scientific">Dactylosporangium matsuzakiense</name>
    <dbReference type="NCBI Taxonomy" id="53360"/>
    <lineage>
        <taxon>Bacteria</taxon>
        <taxon>Bacillati</taxon>
        <taxon>Actinomycetota</taxon>
        <taxon>Actinomycetes</taxon>
        <taxon>Micromonosporales</taxon>
        <taxon>Micromonosporaceae</taxon>
        <taxon>Dactylosporangium</taxon>
    </lineage>
</organism>
<dbReference type="RefSeq" id="WP_261960225.1">
    <property type="nucleotide sequence ID" value="NZ_BAAAXA010000001.1"/>
</dbReference>
<keyword evidence="1" id="KW-1133">Transmembrane helix</keyword>
<sequence length="369" mass="38358">MIDSLEDELRDVFGTRAAAPVDTDALAHSAQRRGRRRRVLVHGARGITATALAAVMALALLPGEGPGIMPAGPPPPADDFPPAFDGGAPGWGRVPDLPAAIGAPTGAAAVGTDPGVLHFTMATGPDSTGAAVWRTGGGLESLELIGPDGSRTSVGLAHDPARLDGFFAERAGLGWAGVRKEPRQIGGRPAEGFTGEGVYSLRWQPAGNLWAQVYLVMVDGTRTDLDAVARIPGSLRLDTARRCASPIRLGYRPPGTGITGCSVTLTGYDFRDTAGRPSRVLRSVIEVGAGREQVIVQLESFQPVVPIAGLSLDPPGPAKYYVHAAEVHGVYAAVHSFGDNVAEPQAIATGLTWQGDGRDPATWPERLAG</sequence>
<reference evidence="2" key="1">
    <citation type="journal article" date="2014" name="Int. J. Syst. Evol. Microbiol.">
        <title>Complete genome sequence of Corynebacterium casei LMG S-19264T (=DSM 44701T), isolated from a smear-ripened cheese.</title>
        <authorList>
            <consortium name="US DOE Joint Genome Institute (JGI-PGF)"/>
            <person name="Walter F."/>
            <person name="Albersmeier A."/>
            <person name="Kalinowski J."/>
            <person name="Ruckert C."/>
        </authorList>
    </citation>
    <scope>NUCLEOTIDE SEQUENCE</scope>
    <source>
        <strain evidence="2">VKM Ac-1321</strain>
    </source>
</reference>
<keyword evidence="1" id="KW-0472">Membrane</keyword>
<comment type="caution">
    <text evidence="2">The sequence shown here is derived from an EMBL/GenBank/DDBJ whole genome shotgun (WGS) entry which is preliminary data.</text>
</comment>
<dbReference type="AlphaFoldDB" id="A0A9W6KKL7"/>
<accession>A0A9W6KKL7</accession>
<keyword evidence="1" id="KW-0812">Transmembrane</keyword>
<protein>
    <submittedName>
        <fullName evidence="2">Uncharacterized protein</fullName>
    </submittedName>
</protein>
<gene>
    <name evidence="2" type="ORF">GCM10017581_055580</name>
</gene>
<evidence type="ECO:0000256" key="1">
    <source>
        <dbReference type="SAM" id="Phobius"/>
    </source>
</evidence>
<reference evidence="2" key="2">
    <citation type="submission" date="2023-01" db="EMBL/GenBank/DDBJ databases">
        <authorList>
            <person name="Sun Q."/>
            <person name="Evtushenko L."/>
        </authorList>
    </citation>
    <scope>NUCLEOTIDE SEQUENCE</scope>
    <source>
        <strain evidence="2">VKM Ac-1321</strain>
    </source>
</reference>
<feature type="transmembrane region" description="Helical" evidence="1">
    <location>
        <begin position="39"/>
        <end position="61"/>
    </location>
</feature>
<proteinExistence type="predicted"/>
<dbReference type="EMBL" id="BSFP01000038">
    <property type="protein sequence ID" value="GLL03812.1"/>
    <property type="molecule type" value="Genomic_DNA"/>
</dbReference>
<dbReference type="Proteomes" id="UP001143480">
    <property type="component" value="Unassembled WGS sequence"/>
</dbReference>